<proteinExistence type="predicted"/>
<evidence type="ECO:0000313" key="2">
    <source>
        <dbReference type="Proteomes" id="UP000604046"/>
    </source>
</evidence>
<dbReference type="EMBL" id="CAJNDS010002125">
    <property type="protein sequence ID" value="CAE7340787.1"/>
    <property type="molecule type" value="Genomic_DNA"/>
</dbReference>
<dbReference type="Proteomes" id="UP000604046">
    <property type="component" value="Unassembled WGS sequence"/>
</dbReference>
<name>A0A812PNH7_9DINO</name>
<dbReference type="AlphaFoldDB" id="A0A812PNH7"/>
<sequence length="680" mass="74890">MHPRLVGLQGARLRRPASADAGENWQDIAAAFFSDDDCQAGSTDESCALNALQLARCTGDFETEVRAPLMEMVKQLKDITNQLVVSLNEADETSKEDNNMGLLPLTTAANKILRKVGPTFLLMLNNTNAAKRDPGLEQYGEHAVMQQDSMLTMLKFTVVHSGLVMQQVIDSTDETSNDFAVEVNEDAQAAREWLKSSLLASWLSAKDMLPRVQALVNGSYSSPEVMAKQAACASDTATAISKLPVVEAPKLNSSSGEIWKIDCVVLRANKLSRVMTARPSSIEEWVHLVPHLLDDDGWRPILAGASTALLHCSCPWGGTLVKISFLEHSEDLWRVLVRPEVASWETGKLGEWSHVTLEEQLALGDAVVHMEAPCAAVRLLAALFGATGMRLATEMRVRTWRDFPQRGDVAQTITSLCESDAMTFCRPTDKGAVHVYHILRVPGSLDYSESVTAQLEGVLQSGKVLAPHLVHRPGISDIRQHDQHFYLILTIQSCKRGMPLLPVGNVHAHGEHVTTIDAGKGMGLTTWARYDPAMVGSDRFFLSEYLQQFAKSIGESLEAYQSLNGQELLFFQCAVAREEWSRVQPRIQAAYRLQKTAYRHLNGGVHAPGLVEGGAPRFCPDKGLTPPQGRIARHQPKAQVRKMFFEGEEVEGDEEHSALRSCRRHHSATMSRDGDCICVA</sequence>
<dbReference type="OrthoDB" id="422318at2759"/>
<comment type="caution">
    <text evidence="1">The sequence shown here is derived from an EMBL/GenBank/DDBJ whole genome shotgun (WGS) entry which is preliminary data.</text>
</comment>
<reference evidence="1" key="1">
    <citation type="submission" date="2021-02" db="EMBL/GenBank/DDBJ databases">
        <authorList>
            <person name="Dougan E. K."/>
            <person name="Rhodes N."/>
            <person name="Thang M."/>
            <person name="Chan C."/>
        </authorList>
    </citation>
    <scope>NUCLEOTIDE SEQUENCE</scope>
</reference>
<organism evidence="1 2">
    <name type="scientific">Symbiodinium natans</name>
    <dbReference type="NCBI Taxonomy" id="878477"/>
    <lineage>
        <taxon>Eukaryota</taxon>
        <taxon>Sar</taxon>
        <taxon>Alveolata</taxon>
        <taxon>Dinophyceae</taxon>
        <taxon>Suessiales</taxon>
        <taxon>Symbiodiniaceae</taxon>
        <taxon>Symbiodinium</taxon>
    </lineage>
</organism>
<accession>A0A812PNH7</accession>
<keyword evidence="2" id="KW-1185">Reference proteome</keyword>
<protein>
    <submittedName>
        <fullName evidence="1">Slc9a8 protein</fullName>
    </submittedName>
</protein>
<gene>
    <name evidence="1" type="primary">Slc9a8</name>
    <name evidence="1" type="ORF">SNAT2548_LOCUS17830</name>
</gene>
<evidence type="ECO:0000313" key="1">
    <source>
        <dbReference type="EMBL" id="CAE7340787.1"/>
    </source>
</evidence>